<reference evidence="2" key="1">
    <citation type="submission" date="2020-10" db="EMBL/GenBank/DDBJ databases">
        <authorList>
            <person name="Gilroy R."/>
        </authorList>
    </citation>
    <scope>NUCLEOTIDE SEQUENCE</scope>
    <source>
        <strain evidence="2">ChiBcec7-5410</strain>
    </source>
</reference>
<organism evidence="2 3">
    <name type="scientific">Candidatus Faecivivens stercoripullorum</name>
    <dbReference type="NCBI Taxonomy" id="2840805"/>
    <lineage>
        <taxon>Bacteria</taxon>
        <taxon>Bacillati</taxon>
        <taxon>Bacillota</taxon>
        <taxon>Clostridia</taxon>
        <taxon>Eubacteriales</taxon>
        <taxon>Oscillospiraceae</taxon>
        <taxon>Oscillospiraceae incertae sedis</taxon>
        <taxon>Candidatus Faecivivens</taxon>
    </lineage>
</organism>
<dbReference type="SUPFAM" id="SSF52972">
    <property type="entry name" value="ITPase-like"/>
    <property type="match status" value="1"/>
</dbReference>
<evidence type="ECO:0000313" key="3">
    <source>
        <dbReference type="Proteomes" id="UP000824160"/>
    </source>
</evidence>
<dbReference type="GO" id="GO:0009143">
    <property type="term" value="P:nucleoside triphosphate catabolic process"/>
    <property type="evidence" value="ECO:0007669"/>
    <property type="project" value="InterPro"/>
</dbReference>
<reference evidence="2" key="2">
    <citation type="journal article" date="2021" name="PeerJ">
        <title>Extensive microbial diversity within the chicken gut microbiome revealed by metagenomics and culture.</title>
        <authorList>
            <person name="Gilroy R."/>
            <person name="Ravi A."/>
            <person name="Getino M."/>
            <person name="Pursley I."/>
            <person name="Horton D.L."/>
            <person name="Alikhan N.F."/>
            <person name="Baker D."/>
            <person name="Gharbi K."/>
            <person name="Hall N."/>
            <person name="Watson M."/>
            <person name="Adriaenssens E.M."/>
            <person name="Foster-Nyarko E."/>
            <person name="Jarju S."/>
            <person name="Secka A."/>
            <person name="Antonio M."/>
            <person name="Oren A."/>
            <person name="Chaudhuri R.R."/>
            <person name="La Ragione R."/>
            <person name="Hildebrand F."/>
            <person name="Pallen M.J."/>
        </authorList>
    </citation>
    <scope>NUCLEOTIDE SEQUENCE</scope>
    <source>
        <strain evidence="2">ChiBcec7-5410</strain>
    </source>
</reference>
<dbReference type="Gene3D" id="3.90.950.10">
    <property type="match status" value="1"/>
</dbReference>
<evidence type="ECO:0000313" key="2">
    <source>
        <dbReference type="EMBL" id="HIT94267.1"/>
    </source>
</evidence>
<dbReference type="PROSITE" id="PS00018">
    <property type="entry name" value="EF_HAND_1"/>
    <property type="match status" value="1"/>
</dbReference>
<name>A0A9D1H714_9FIRM</name>
<dbReference type="Pfam" id="PF01725">
    <property type="entry name" value="Ham1p_like"/>
    <property type="match status" value="1"/>
</dbReference>
<dbReference type="InterPro" id="IPR029001">
    <property type="entry name" value="ITPase-like_fam"/>
</dbReference>
<dbReference type="EMBL" id="DVLW01000100">
    <property type="protein sequence ID" value="HIT94267.1"/>
    <property type="molecule type" value="Genomic_DNA"/>
</dbReference>
<protein>
    <submittedName>
        <fullName evidence="2">Non-canonical purine NTP pyrophosphatase</fullName>
    </submittedName>
</protein>
<dbReference type="GO" id="GO:0047429">
    <property type="term" value="F:nucleoside triphosphate diphosphatase activity"/>
    <property type="evidence" value="ECO:0007669"/>
    <property type="project" value="InterPro"/>
</dbReference>
<evidence type="ECO:0000256" key="1">
    <source>
        <dbReference type="ARBA" id="ARBA00022801"/>
    </source>
</evidence>
<sequence>MDILLGTTNRQKAAYFQQLLGRDDLRLLTLRDVGIDKIPDEDGATPMENAMRKAKWYGQFADRVISEDSGLYFLDLPLDDSRQPGLFIRRAADGHEMTDEEMIEHYAGLVQSLGGRSVACYLDGYAVCRDGKVYGYMEQLEQQRRTASFLMLSKPHHDRHPGWPLDSLSADLDGRYWMDLNEDGRMAEMELRQAAKDRLIAFLYDKLGIVE</sequence>
<keyword evidence="1" id="KW-0378">Hydrolase</keyword>
<dbReference type="Proteomes" id="UP000824160">
    <property type="component" value="Unassembled WGS sequence"/>
</dbReference>
<gene>
    <name evidence="2" type="ORF">IAC43_03710</name>
</gene>
<dbReference type="AlphaFoldDB" id="A0A9D1H714"/>
<proteinExistence type="predicted"/>
<comment type="caution">
    <text evidence="2">The sequence shown here is derived from an EMBL/GenBank/DDBJ whole genome shotgun (WGS) entry which is preliminary data.</text>
</comment>
<accession>A0A9D1H714</accession>
<dbReference type="InterPro" id="IPR002637">
    <property type="entry name" value="RdgB/HAM1"/>
</dbReference>
<dbReference type="InterPro" id="IPR018247">
    <property type="entry name" value="EF_Hand_1_Ca_BS"/>
</dbReference>